<protein>
    <submittedName>
        <fullName evidence="1">Uncharacterized protein</fullName>
    </submittedName>
</protein>
<name>E4XEL5_OIKDI</name>
<sequence length="135" mass="15763">MLRLCSKLACSNPLFVLNFRLQRPLEKGSGLSPSARHVRLQRLQNPTCAQRCSSNFRRACSSNPSHFQILRQNSFSFVHFFVHKIRDCTRILLRLICLKHTAEQFLSGSFAPFFKTSLCLEYNFYNLKASRRPFF</sequence>
<dbReference type="EMBL" id="FN653042">
    <property type="protein sequence ID" value="CBY19510.1"/>
    <property type="molecule type" value="Genomic_DNA"/>
</dbReference>
<dbReference type="AlphaFoldDB" id="E4XEL5"/>
<accession>E4XEL5</accession>
<evidence type="ECO:0000313" key="1">
    <source>
        <dbReference type="EMBL" id="CBY19510.1"/>
    </source>
</evidence>
<reference evidence="1" key="1">
    <citation type="journal article" date="2010" name="Science">
        <title>Plasticity of animal genome architecture unmasked by rapid evolution of a pelagic tunicate.</title>
        <authorList>
            <person name="Denoeud F."/>
            <person name="Henriet S."/>
            <person name="Mungpakdee S."/>
            <person name="Aury J.M."/>
            <person name="Da Silva C."/>
            <person name="Brinkmann H."/>
            <person name="Mikhaleva J."/>
            <person name="Olsen L.C."/>
            <person name="Jubin C."/>
            <person name="Canestro C."/>
            <person name="Bouquet J.M."/>
            <person name="Danks G."/>
            <person name="Poulain J."/>
            <person name="Campsteijn C."/>
            <person name="Adamski M."/>
            <person name="Cross I."/>
            <person name="Yadetie F."/>
            <person name="Muffato M."/>
            <person name="Louis A."/>
            <person name="Butcher S."/>
            <person name="Tsagkogeorga G."/>
            <person name="Konrad A."/>
            <person name="Singh S."/>
            <person name="Jensen M.F."/>
            <person name="Cong E.H."/>
            <person name="Eikeseth-Otteraa H."/>
            <person name="Noel B."/>
            <person name="Anthouard V."/>
            <person name="Porcel B.M."/>
            <person name="Kachouri-Lafond R."/>
            <person name="Nishino A."/>
            <person name="Ugolini M."/>
            <person name="Chourrout P."/>
            <person name="Nishida H."/>
            <person name="Aasland R."/>
            <person name="Huzurbazar S."/>
            <person name="Westhof E."/>
            <person name="Delsuc F."/>
            <person name="Lehrach H."/>
            <person name="Reinhardt R."/>
            <person name="Weissenbach J."/>
            <person name="Roy S.W."/>
            <person name="Artiguenave F."/>
            <person name="Postlethwait J.H."/>
            <person name="Manak J.R."/>
            <person name="Thompson E.M."/>
            <person name="Jaillon O."/>
            <person name="Du Pasquier L."/>
            <person name="Boudinot P."/>
            <person name="Liberles D.A."/>
            <person name="Volff J.N."/>
            <person name="Philippe H."/>
            <person name="Lenhard B."/>
            <person name="Roest Crollius H."/>
            <person name="Wincker P."/>
            <person name="Chourrout D."/>
        </authorList>
    </citation>
    <scope>NUCLEOTIDE SEQUENCE [LARGE SCALE GENOMIC DNA]</scope>
</reference>
<evidence type="ECO:0000313" key="2">
    <source>
        <dbReference type="Proteomes" id="UP000001307"/>
    </source>
</evidence>
<proteinExistence type="predicted"/>
<keyword evidence="2" id="KW-1185">Reference proteome</keyword>
<gene>
    <name evidence="1" type="ORF">GSOID_T00008655001</name>
</gene>
<dbReference type="InParanoid" id="E4XEL5"/>
<organism evidence="1">
    <name type="scientific">Oikopleura dioica</name>
    <name type="common">Tunicate</name>
    <dbReference type="NCBI Taxonomy" id="34765"/>
    <lineage>
        <taxon>Eukaryota</taxon>
        <taxon>Metazoa</taxon>
        <taxon>Chordata</taxon>
        <taxon>Tunicata</taxon>
        <taxon>Appendicularia</taxon>
        <taxon>Copelata</taxon>
        <taxon>Oikopleuridae</taxon>
        <taxon>Oikopleura</taxon>
    </lineage>
</organism>
<dbReference type="Proteomes" id="UP000001307">
    <property type="component" value="Unassembled WGS sequence"/>
</dbReference>